<protein>
    <submittedName>
        <fullName evidence="1">Uncharacterized protein</fullName>
    </submittedName>
</protein>
<proteinExistence type="predicted"/>
<sequence>MVFFNPFTSRDEQLRKYAMLSLLAGARLNGRSPEDLPTTLFTLFEPANDLDDDDSEGEAPGEKLEDIVFKYCLSKGLIVHGGSVVVPLCSNIIPTLPSKKDSHGRRLELHSSSTDDVEDLISFLEEEDDVVPSSTTTETSRITPETTLVAGNNSRRRGNEKRGFHSSRSREERGCDWENFGVDWEEG</sequence>
<comment type="caution">
    <text evidence="1">The sequence shown here is derived from an EMBL/GenBank/DDBJ whole genome shotgun (WGS) entry which is preliminary data.</text>
</comment>
<evidence type="ECO:0000313" key="1">
    <source>
        <dbReference type="EMBL" id="KAI8566019.1"/>
    </source>
</evidence>
<evidence type="ECO:0000313" key="2">
    <source>
        <dbReference type="Proteomes" id="UP001062846"/>
    </source>
</evidence>
<accession>A0ACC0PLR0</accession>
<organism evidence="1 2">
    <name type="scientific">Rhododendron molle</name>
    <name type="common">Chinese azalea</name>
    <name type="synonym">Azalea mollis</name>
    <dbReference type="NCBI Taxonomy" id="49168"/>
    <lineage>
        <taxon>Eukaryota</taxon>
        <taxon>Viridiplantae</taxon>
        <taxon>Streptophyta</taxon>
        <taxon>Embryophyta</taxon>
        <taxon>Tracheophyta</taxon>
        <taxon>Spermatophyta</taxon>
        <taxon>Magnoliopsida</taxon>
        <taxon>eudicotyledons</taxon>
        <taxon>Gunneridae</taxon>
        <taxon>Pentapetalae</taxon>
        <taxon>asterids</taxon>
        <taxon>Ericales</taxon>
        <taxon>Ericaceae</taxon>
        <taxon>Ericoideae</taxon>
        <taxon>Rhodoreae</taxon>
        <taxon>Rhododendron</taxon>
    </lineage>
</organism>
<dbReference type="Proteomes" id="UP001062846">
    <property type="component" value="Chromosome 2"/>
</dbReference>
<keyword evidence="2" id="KW-1185">Reference proteome</keyword>
<reference evidence="1" key="1">
    <citation type="submission" date="2022-02" db="EMBL/GenBank/DDBJ databases">
        <title>Plant Genome Project.</title>
        <authorList>
            <person name="Zhang R.-G."/>
        </authorList>
    </citation>
    <scope>NUCLEOTIDE SEQUENCE</scope>
    <source>
        <strain evidence="1">AT1</strain>
    </source>
</reference>
<dbReference type="EMBL" id="CM046389">
    <property type="protein sequence ID" value="KAI8566019.1"/>
    <property type="molecule type" value="Genomic_DNA"/>
</dbReference>
<name>A0ACC0PLR0_RHOML</name>
<gene>
    <name evidence="1" type="ORF">RHMOL_Rhmol02G0006700</name>
</gene>